<dbReference type="PANTHER" id="PTHR11552:SF213">
    <property type="entry name" value="DEHYDROGENASE, PUTATIVE-RELATED"/>
    <property type="match status" value="1"/>
</dbReference>
<dbReference type="SUPFAM" id="SSF54373">
    <property type="entry name" value="FAD-linked reductases, C-terminal domain"/>
    <property type="match status" value="1"/>
</dbReference>
<evidence type="ECO:0000259" key="3">
    <source>
        <dbReference type="PROSITE" id="PS00624"/>
    </source>
</evidence>
<feature type="domain" description="Glucose-methanol-choline oxidoreductase N-terminal" evidence="3">
    <location>
        <begin position="369"/>
        <end position="383"/>
    </location>
</feature>
<dbReference type="SUPFAM" id="SSF51905">
    <property type="entry name" value="FAD/NAD(P)-binding domain"/>
    <property type="match status" value="1"/>
</dbReference>
<organism evidence="4 5">
    <name type="scientific">Gemmata algarum</name>
    <dbReference type="NCBI Taxonomy" id="2975278"/>
    <lineage>
        <taxon>Bacteria</taxon>
        <taxon>Pseudomonadati</taxon>
        <taxon>Planctomycetota</taxon>
        <taxon>Planctomycetia</taxon>
        <taxon>Gemmatales</taxon>
        <taxon>Gemmataceae</taxon>
        <taxon>Gemmata</taxon>
    </lineage>
</organism>
<name>A0ABU5EVZ2_9BACT</name>
<dbReference type="Pfam" id="PF05199">
    <property type="entry name" value="GMC_oxred_C"/>
    <property type="match status" value="1"/>
</dbReference>
<protein>
    <submittedName>
        <fullName evidence="4">GMC oxidoreductase</fullName>
    </submittedName>
</protein>
<dbReference type="InterPro" id="IPR012132">
    <property type="entry name" value="GMC_OxRdtase"/>
</dbReference>
<dbReference type="InterPro" id="IPR000172">
    <property type="entry name" value="GMC_OxRdtase_N"/>
</dbReference>
<comment type="similarity">
    <text evidence="1">Belongs to the GMC oxidoreductase family.</text>
</comment>
<dbReference type="PROSITE" id="PS00624">
    <property type="entry name" value="GMC_OXRED_2"/>
    <property type="match status" value="1"/>
</dbReference>
<evidence type="ECO:0000313" key="4">
    <source>
        <dbReference type="EMBL" id="MDY3559477.1"/>
    </source>
</evidence>
<gene>
    <name evidence="4" type="ORF">R5W23_000470</name>
</gene>
<accession>A0ABU5EVZ2</accession>
<dbReference type="PANTHER" id="PTHR11552">
    <property type="entry name" value="GLUCOSE-METHANOL-CHOLINE GMC OXIDOREDUCTASE"/>
    <property type="match status" value="1"/>
</dbReference>
<proteinExistence type="inferred from homology"/>
<evidence type="ECO:0000256" key="2">
    <source>
        <dbReference type="SAM" id="MobiDB-lite"/>
    </source>
</evidence>
<dbReference type="Gene3D" id="3.50.50.60">
    <property type="entry name" value="FAD/NAD(P)-binding domain"/>
    <property type="match status" value="2"/>
</dbReference>
<dbReference type="RefSeq" id="WP_320686230.1">
    <property type="nucleotide sequence ID" value="NZ_JAXBLV010000110.1"/>
</dbReference>
<sequence>MPEIPADWQRPETSPFDFVIVGAGAGGAPLAARLAERGYTVLLAEMGPEKPPKPADALVENTDVPLLHPEVTEDPRHALRFFVRHFDGPAAASLDPKVHAPLPGSPAPHPEDEAGVFYPRAQGVGGCAIHNAMIIVSGPAEDWDHIAEATGDPSWRGDRMRAYFERLEHCHYNRPSFFGRVRRFFGLSTGWEDGRHGARGWLQTTMSDLRFLFRDRRLAKVVLEGVYGAARAGVANAGELARSLVTGRVFPSLDPNHAGTIRRSEEGLARIPTSITPDGFRSGPRERLLAVRDHHAHGPRLHLLTGVCATTLAFAEGAPSPQVVGVWVLPQEHVYEADPAARAAAQEGWEGRQLRVCCKPGGEVILCGGTFNTPQLLMLSGIGPKEHLAAHGIPVRADVPGVGLNLQDRYEVPVVATMTDGFDSLTDFASTSREPVASKDPHLARWRNNPRQDAFDRGLYGTNGGLISIFRRSAQEDSVPDLFIFALPGYFPGYHVGYSLPLSFVDKLSPAEAAQRVHAVLSSEPGSPARQAAEAQRTADDEQALREPKRTVTWLLLKARTRQHGGEVRLRSASPFRRPDINFHSFPDGDRDRDALALAEGVRFVQDFLDRAKAAGLVESHRCPGLDAPPFSGDLLKWVRNVAWGHHACGTCRIGNDERAVLDSRLRVRGVKGLRVADASVFPRIPGVFIVANVYMVAEKAADVLAEDHYRDPAALPPECRRALRDEPVIRSRAEYEARRVYPAELEAREAELIRTRRATAALPQSGDAT</sequence>
<feature type="region of interest" description="Disordered" evidence="2">
    <location>
        <begin position="522"/>
        <end position="544"/>
    </location>
</feature>
<keyword evidence="5" id="KW-1185">Reference proteome</keyword>
<comment type="caution">
    <text evidence="4">The sequence shown here is derived from an EMBL/GenBank/DDBJ whole genome shotgun (WGS) entry which is preliminary data.</text>
</comment>
<dbReference type="Gene3D" id="3.30.560.10">
    <property type="entry name" value="Glucose Oxidase, domain 3"/>
    <property type="match status" value="1"/>
</dbReference>
<feature type="region of interest" description="Disordered" evidence="2">
    <location>
        <begin position="94"/>
        <end position="113"/>
    </location>
</feature>
<reference evidence="5" key="1">
    <citation type="journal article" date="2023" name="Mar. Drugs">
        <title>Gemmata algarum, a Novel Planctomycete Isolated from an Algal Mat, Displays Antimicrobial Activity.</title>
        <authorList>
            <person name="Kumar G."/>
            <person name="Kallscheuer N."/>
            <person name="Kashif M."/>
            <person name="Ahamad S."/>
            <person name="Jagadeeshwari U."/>
            <person name="Pannikurungottu S."/>
            <person name="Haufschild T."/>
            <person name="Kabuu M."/>
            <person name="Sasikala C."/>
            <person name="Jogler C."/>
            <person name="Ramana C."/>
        </authorList>
    </citation>
    <scope>NUCLEOTIDE SEQUENCE [LARGE SCALE GENOMIC DNA]</scope>
    <source>
        <strain evidence="5">JC673</strain>
    </source>
</reference>
<dbReference type="Pfam" id="PF00732">
    <property type="entry name" value="GMC_oxred_N"/>
    <property type="match status" value="1"/>
</dbReference>
<dbReference type="Proteomes" id="UP001272242">
    <property type="component" value="Unassembled WGS sequence"/>
</dbReference>
<dbReference type="InterPro" id="IPR007867">
    <property type="entry name" value="GMC_OxRtase_C"/>
</dbReference>
<dbReference type="EMBL" id="JAXBLV010000110">
    <property type="protein sequence ID" value="MDY3559477.1"/>
    <property type="molecule type" value="Genomic_DNA"/>
</dbReference>
<evidence type="ECO:0000313" key="5">
    <source>
        <dbReference type="Proteomes" id="UP001272242"/>
    </source>
</evidence>
<evidence type="ECO:0000256" key="1">
    <source>
        <dbReference type="ARBA" id="ARBA00010790"/>
    </source>
</evidence>
<dbReference type="InterPro" id="IPR036188">
    <property type="entry name" value="FAD/NAD-bd_sf"/>
</dbReference>